<dbReference type="EMBL" id="QEEX01000001">
    <property type="protein sequence ID" value="PWB98160.1"/>
    <property type="molecule type" value="Genomic_DNA"/>
</dbReference>
<dbReference type="InterPro" id="IPR029068">
    <property type="entry name" value="Glyas_Bleomycin-R_OHBP_Dase"/>
</dbReference>
<dbReference type="CDD" id="cd06588">
    <property type="entry name" value="PhnB_like"/>
    <property type="match status" value="2"/>
</dbReference>
<dbReference type="InterPro" id="IPR028973">
    <property type="entry name" value="PhnB-like"/>
</dbReference>
<comment type="caution">
    <text evidence="2">The sequence shown here is derived from an EMBL/GenBank/DDBJ whole genome shotgun (WGS) entry which is preliminary data.</text>
</comment>
<reference evidence="3" key="1">
    <citation type="submission" date="2018-04" db="EMBL/GenBank/DDBJ databases">
        <authorList>
            <person name="Liu S."/>
            <person name="Wang Z."/>
            <person name="Li J."/>
        </authorList>
    </citation>
    <scope>NUCLEOTIDE SEQUENCE [LARGE SCALE GENOMIC DNA]</scope>
    <source>
        <strain evidence="3">S1194</strain>
    </source>
</reference>
<dbReference type="Gene3D" id="3.10.180.10">
    <property type="entry name" value="2,3-Dihydroxybiphenyl 1,2-Dioxygenase, domain 1"/>
    <property type="match status" value="1"/>
</dbReference>
<proteinExistence type="predicted"/>
<dbReference type="Pfam" id="PF06983">
    <property type="entry name" value="3-dmu-9_3-mt"/>
    <property type="match status" value="2"/>
</dbReference>
<dbReference type="RefSeq" id="WP_108997927.1">
    <property type="nucleotide sequence ID" value="NZ_QEEX01000001.1"/>
</dbReference>
<evidence type="ECO:0000259" key="1">
    <source>
        <dbReference type="Pfam" id="PF06983"/>
    </source>
</evidence>
<accession>A0A2U1T2U3</accession>
<dbReference type="AlphaFoldDB" id="A0A2U1T2U3"/>
<dbReference type="Proteomes" id="UP000244978">
    <property type="component" value="Unassembled WGS sequence"/>
</dbReference>
<feature type="domain" description="PhnB-like" evidence="1">
    <location>
        <begin position="140"/>
        <end position="259"/>
    </location>
</feature>
<name>A0A2U1T2U3_9MICO</name>
<feature type="domain" description="PhnB-like" evidence="1">
    <location>
        <begin position="4"/>
        <end position="132"/>
    </location>
</feature>
<evidence type="ECO:0000313" key="2">
    <source>
        <dbReference type="EMBL" id="PWB98160.1"/>
    </source>
</evidence>
<dbReference type="PANTHER" id="PTHR33990">
    <property type="entry name" value="PROTEIN YJDN-RELATED"/>
    <property type="match status" value="1"/>
</dbReference>
<dbReference type="Gene3D" id="3.30.720.100">
    <property type="match status" value="1"/>
</dbReference>
<keyword evidence="3" id="KW-1185">Reference proteome</keyword>
<dbReference type="SUPFAM" id="SSF54593">
    <property type="entry name" value="Glyoxalase/Bleomycin resistance protein/Dihydroxybiphenyl dioxygenase"/>
    <property type="match status" value="2"/>
</dbReference>
<sequence>MTSKIVPCIWLTDQAEQAAAFYTSAIGGRILATSYFPESSGNPSGRPPGSVLTVEFEVRGQRLTALNGGGNGEFRINPSISFFIEMGSAPAVDRMYAALSAGAHTLMGPDSYAWSERYAWVQDRYGVSWQIMATDAPGTRVIPSLLFSGEQQGRAEEAMEYYTHLFDNSSIETVSRFTSSDAGPEGKVAHARFVLESTPMVAMDSAVEQPFTFSEALSLQVMCADQAEIDRLWNALTEGGRPSQCGWLADRFGVSWQIVPARMDAWMTTADTAARDRVFQALMPMTKIDIATLEAAARGETTAFGSR</sequence>
<gene>
    <name evidence="2" type="ORF">DF220_10225</name>
</gene>
<organism evidence="2 3">
    <name type="scientific">Homoserinimonas hongtaonis</name>
    <dbReference type="NCBI Taxonomy" id="2079791"/>
    <lineage>
        <taxon>Bacteria</taxon>
        <taxon>Bacillati</taxon>
        <taxon>Actinomycetota</taxon>
        <taxon>Actinomycetes</taxon>
        <taxon>Micrococcales</taxon>
        <taxon>Microbacteriaceae</taxon>
        <taxon>Homoserinimonas</taxon>
    </lineage>
</organism>
<protein>
    <submittedName>
        <fullName evidence="2">VOC family protein</fullName>
    </submittedName>
</protein>
<dbReference type="Gene3D" id="3.30.720.110">
    <property type="match status" value="1"/>
</dbReference>
<evidence type="ECO:0000313" key="3">
    <source>
        <dbReference type="Proteomes" id="UP000244978"/>
    </source>
</evidence>